<dbReference type="EMBL" id="DSLL01000010">
    <property type="protein sequence ID" value="HEH30824.1"/>
    <property type="molecule type" value="Genomic_DNA"/>
</dbReference>
<name>A0A7J2T9K8_9CREN</name>
<reference evidence="1" key="1">
    <citation type="journal article" date="2020" name="mSystems">
        <title>Genome- and Community-Level Interaction Insights into Carbon Utilization and Element Cycling Functions of Hydrothermarchaeota in Hydrothermal Sediment.</title>
        <authorList>
            <person name="Zhou Z."/>
            <person name="Liu Y."/>
            <person name="Xu W."/>
            <person name="Pan J."/>
            <person name="Luo Z.H."/>
            <person name="Li M."/>
        </authorList>
    </citation>
    <scope>NUCLEOTIDE SEQUENCE [LARGE SCALE GENOMIC DNA]</scope>
    <source>
        <strain evidence="1">SpSt-27</strain>
    </source>
</reference>
<comment type="caution">
    <text evidence="1">The sequence shown here is derived from an EMBL/GenBank/DDBJ whole genome shotgun (WGS) entry which is preliminary data.</text>
</comment>
<organism evidence="1">
    <name type="scientific">Ignisphaera aggregans</name>
    <dbReference type="NCBI Taxonomy" id="334771"/>
    <lineage>
        <taxon>Archaea</taxon>
        <taxon>Thermoproteota</taxon>
        <taxon>Thermoprotei</taxon>
        <taxon>Desulfurococcales</taxon>
        <taxon>Desulfurococcaceae</taxon>
        <taxon>Ignisphaera</taxon>
    </lineage>
</organism>
<accession>A0A7J2T9K8</accession>
<dbReference type="SUPFAM" id="SSF51338">
    <property type="entry name" value="Composite domain of metallo-dependent hydrolases"/>
    <property type="match status" value="1"/>
</dbReference>
<evidence type="ECO:0008006" key="2">
    <source>
        <dbReference type="Google" id="ProtNLM"/>
    </source>
</evidence>
<sequence>MEVLIFINVKFYRYYDTRLNEIMKILIEGPSIIAMNRQKPFIRSGYIYIDRGVTVAYNEGAPPPEFEFAEYVVNEKFAVALPGFAVGIGNILEYLFQFDINSKNLANSLSKLSRSELEALIEVVLASLTCSGVTSVISLITNLEEKIVSSLAVAASDAWTRLRILLPLSLLGSLQELESIVKSVARSVKDSEALSRGIVSLGLFIGNEGELNKFSSEWIDTINKAGIYAYVPTEIYRRRYKELANAKNIVLLDPEEPTVPCLYTMPTLWKPPCGFISSDISLLNPRKLLPMLHNIENSDIYTPTYILSHFNPLNNKIGMYSINEGMRTDIVIISFKEPPYGPIPISEYSILKALSNAFYNVKTVLIDGEVVVDNSLHLNVGEEKVRKVRALIEEIESQSNCC</sequence>
<dbReference type="GO" id="GO:0016810">
    <property type="term" value="F:hydrolase activity, acting on carbon-nitrogen (but not peptide) bonds"/>
    <property type="evidence" value="ECO:0007669"/>
    <property type="project" value="InterPro"/>
</dbReference>
<dbReference type="InterPro" id="IPR011059">
    <property type="entry name" value="Metal-dep_hydrolase_composite"/>
</dbReference>
<dbReference type="AlphaFoldDB" id="A0A7J2T9K8"/>
<proteinExistence type="predicted"/>
<gene>
    <name evidence="1" type="ORF">ENP99_01750</name>
</gene>
<protein>
    <recommendedName>
        <fullName evidence="2">Amidohydrolase-related domain-containing protein</fullName>
    </recommendedName>
</protein>
<evidence type="ECO:0000313" key="1">
    <source>
        <dbReference type="EMBL" id="HEH30824.1"/>
    </source>
</evidence>